<reference evidence="1 2" key="1">
    <citation type="submission" date="2020-01" db="EMBL/GenBank/DDBJ databases">
        <title>Muricauda sediminis sp.nov. 40Bstr401.</title>
        <authorList>
            <person name="Xue Z."/>
            <person name="Zhu S."/>
            <person name="Ren N."/>
            <person name="Chen T."/>
            <person name="Chen X."/>
            <person name="Chen J."/>
            <person name="Yang J."/>
        </authorList>
    </citation>
    <scope>NUCLEOTIDE SEQUENCE [LARGE SCALE GENOMIC DNA]</scope>
    <source>
        <strain evidence="1 2">40Bstr401</strain>
    </source>
</reference>
<sequence length="356" mass="41424">MKRFLVQFGVISILILIICFGLSQVTFSDDFISYKTKDTAYKKIGWNLHLINEEPERINNSVIFLGSSLVQGAINDSLMQANGINAINMGVPHNGNELWLYFLDRLKDKNPKKVIFLKGKTPFQGLHKLTPLLFNSSKLIANGQSINKDYIEFVFKKSKLTLEYLFFNLFGDNTSNLEYDKFLKNQYGVVFVKDTISRGYYDEVVQEKKIKDSDEYYNLYKNDFRYQKEVGKDNFMTNFRVLKRRLVIDYWVGNNYISNIWSQERFADEMIQIGLNNGIDIQKIYIPKLVDVNHYSGYERSDYKAVPSDSVGILSLDDHGFLKEHALWGDFDHLDEEGANLYTQKLIEIFGKELKD</sequence>
<protein>
    <submittedName>
        <fullName evidence="1">Uncharacterized protein</fullName>
    </submittedName>
</protein>
<accession>A0A6I5KSK9</accession>
<keyword evidence="2" id="KW-1185">Reference proteome</keyword>
<evidence type="ECO:0000313" key="2">
    <source>
        <dbReference type="Proteomes" id="UP000468707"/>
    </source>
</evidence>
<dbReference type="EMBL" id="JAAAMI010000002">
    <property type="protein sequence ID" value="NDV42649.1"/>
    <property type="molecule type" value="Genomic_DNA"/>
</dbReference>
<dbReference type="Proteomes" id="UP000468707">
    <property type="component" value="Unassembled WGS sequence"/>
</dbReference>
<dbReference type="AlphaFoldDB" id="A0A6I5KSK9"/>
<gene>
    <name evidence="1" type="ORF">GTK07_04860</name>
</gene>
<evidence type="ECO:0000313" key="1">
    <source>
        <dbReference type="EMBL" id="NDV42649.1"/>
    </source>
</evidence>
<proteinExistence type="predicted"/>
<organism evidence="1 2">
    <name type="scientific">Flagellimonas sediminis</name>
    <dbReference type="NCBI Taxonomy" id="2696468"/>
    <lineage>
        <taxon>Bacteria</taxon>
        <taxon>Pseudomonadati</taxon>
        <taxon>Bacteroidota</taxon>
        <taxon>Flavobacteriia</taxon>
        <taxon>Flavobacteriales</taxon>
        <taxon>Flavobacteriaceae</taxon>
        <taxon>Flagellimonas</taxon>
    </lineage>
</organism>
<comment type="caution">
    <text evidence="1">The sequence shown here is derived from an EMBL/GenBank/DDBJ whole genome shotgun (WGS) entry which is preliminary data.</text>
</comment>
<name>A0A6I5KSK9_9FLAO</name>
<dbReference type="SUPFAM" id="SSF52266">
    <property type="entry name" value="SGNH hydrolase"/>
    <property type="match status" value="1"/>
</dbReference>
<dbReference type="RefSeq" id="WP_163633629.1">
    <property type="nucleotide sequence ID" value="NZ_JAAAMI010000002.1"/>
</dbReference>